<gene>
    <name evidence="3" type="ORF">S01H4_14303</name>
</gene>
<dbReference type="PANTHER" id="PTHR11091:SF0">
    <property type="entry name" value="MALATE DEHYDROGENASE"/>
    <property type="match status" value="1"/>
</dbReference>
<evidence type="ECO:0008006" key="4">
    <source>
        <dbReference type="Google" id="ProtNLM"/>
    </source>
</evidence>
<dbReference type="Gene3D" id="3.30.1370.60">
    <property type="entry name" value="Hypothetical oxidoreductase yiak, domain 2"/>
    <property type="match status" value="1"/>
</dbReference>
<evidence type="ECO:0000256" key="2">
    <source>
        <dbReference type="ARBA" id="ARBA00023002"/>
    </source>
</evidence>
<organism evidence="3">
    <name type="scientific">marine sediment metagenome</name>
    <dbReference type="NCBI Taxonomy" id="412755"/>
    <lineage>
        <taxon>unclassified sequences</taxon>
        <taxon>metagenomes</taxon>
        <taxon>ecological metagenomes</taxon>
    </lineage>
</organism>
<dbReference type="InterPro" id="IPR036111">
    <property type="entry name" value="Mal/L-sulfo/L-lacto_DH-like_sf"/>
</dbReference>
<sequence length="209" mass="21797">MVTIEQLSTFCSSAMISVGADEQDAATVADALVTADSWGVFTHGSKLLNDYLLRIRAGGISVEEKPIVDREGPAWANVNANSVMGHVAGKFAMEVATQKARQTGIAYVGVQNTNHFGAAGYYSWLAAREGLIGISMANDIPSVSAPGSRKAVTGSNPLSYGIPVGEDQDPILLDMAISTVAGGKVYAAIQRGESIPDNWIVGPDGLPTT</sequence>
<dbReference type="PANTHER" id="PTHR11091">
    <property type="entry name" value="OXIDOREDUCTASE-RELATED"/>
    <property type="match status" value="1"/>
</dbReference>
<dbReference type="EMBL" id="BART01006275">
    <property type="protein sequence ID" value="GAG60547.1"/>
    <property type="molecule type" value="Genomic_DNA"/>
</dbReference>
<keyword evidence="2" id="KW-0560">Oxidoreductase</keyword>
<reference evidence="3" key="1">
    <citation type="journal article" date="2014" name="Front. Microbiol.">
        <title>High frequency of phylogenetically diverse reductive dehalogenase-homologous genes in deep subseafloor sedimentary metagenomes.</title>
        <authorList>
            <person name="Kawai M."/>
            <person name="Futagami T."/>
            <person name="Toyoda A."/>
            <person name="Takaki Y."/>
            <person name="Nishi S."/>
            <person name="Hori S."/>
            <person name="Arai W."/>
            <person name="Tsubouchi T."/>
            <person name="Morono Y."/>
            <person name="Uchiyama I."/>
            <person name="Ito T."/>
            <person name="Fujiyama A."/>
            <person name="Inagaki F."/>
            <person name="Takami H."/>
        </authorList>
    </citation>
    <scope>NUCLEOTIDE SEQUENCE</scope>
    <source>
        <strain evidence="3">Expedition CK06-06</strain>
    </source>
</reference>
<dbReference type="Gene3D" id="1.10.1530.10">
    <property type="match status" value="1"/>
</dbReference>
<feature type="non-terminal residue" evidence="3">
    <location>
        <position position="209"/>
    </location>
</feature>
<name>X0ZR86_9ZZZZ</name>
<dbReference type="Pfam" id="PF02615">
    <property type="entry name" value="Ldh_2"/>
    <property type="match status" value="1"/>
</dbReference>
<dbReference type="AlphaFoldDB" id="X0ZR86"/>
<evidence type="ECO:0000313" key="3">
    <source>
        <dbReference type="EMBL" id="GAG60547.1"/>
    </source>
</evidence>
<dbReference type="InterPro" id="IPR003767">
    <property type="entry name" value="Malate/L-lactate_DH-like"/>
</dbReference>
<dbReference type="InterPro" id="IPR043144">
    <property type="entry name" value="Mal/L-sulf/L-lact_DH-like_ah"/>
</dbReference>
<comment type="caution">
    <text evidence="3">The sequence shown here is derived from an EMBL/GenBank/DDBJ whole genome shotgun (WGS) entry which is preliminary data.</text>
</comment>
<comment type="similarity">
    <text evidence="1">Belongs to the LDH2/MDH2 oxidoreductase family.</text>
</comment>
<dbReference type="InterPro" id="IPR043143">
    <property type="entry name" value="Mal/L-sulf/L-lact_DH-like_NADP"/>
</dbReference>
<dbReference type="GO" id="GO:0016491">
    <property type="term" value="F:oxidoreductase activity"/>
    <property type="evidence" value="ECO:0007669"/>
    <property type="project" value="UniProtKB-KW"/>
</dbReference>
<proteinExistence type="inferred from homology"/>
<accession>X0ZR86</accession>
<evidence type="ECO:0000256" key="1">
    <source>
        <dbReference type="ARBA" id="ARBA00006056"/>
    </source>
</evidence>
<dbReference type="SUPFAM" id="SSF89733">
    <property type="entry name" value="L-sulfolactate dehydrogenase-like"/>
    <property type="match status" value="1"/>
</dbReference>
<protein>
    <recommendedName>
        <fullName evidence="4">Malate/L-lactate dehydrogenase</fullName>
    </recommendedName>
</protein>